<dbReference type="EMBL" id="AKNU01000001">
    <property type="protein sequence ID" value="EJB31839.1"/>
    <property type="molecule type" value="Genomic_DNA"/>
</dbReference>
<gene>
    <name evidence="1" type="ORF">HPNQ4099_0236</name>
</gene>
<proteinExistence type="predicted"/>
<evidence type="ECO:0000313" key="1">
    <source>
        <dbReference type="EMBL" id="EJB31839.1"/>
    </source>
</evidence>
<sequence length="39" mass="4567">MHRFGFHFVVKSLFKTHKGMGIFFEIIPLQPLLKIPLTP</sequence>
<reference evidence="1 2" key="1">
    <citation type="journal article" date="2013" name="Pathog. Dis.">
        <title>Genome sequences of 65 Helicobacter pylori strains isolated from asymptomatic individuals and patients with gastric cancer, peptic ulcer disease, or gastritis.</title>
        <authorList>
            <person name="Blanchard T.G."/>
            <person name="Czinn S.J."/>
            <person name="Correa P."/>
            <person name="Nakazawa T."/>
            <person name="Keelan M."/>
            <person name="Morningstar L."/>
            <person name="Santana-Cruz I."/>
            <person name="Maroo A."/>
            <person name="McCracken C."/>
            <person name="Shefchek K."/>
            <person name="Daugherty S."/>
            <person name="Song Y."/>
            <person name="Fraser C.M."/>
            <person name="Fricke W.F."/>
        </authorList>
    </citation>
    <scope>NUCLEOTIDE SEQUENCE [LARGE SCALE GENOMIC DNA]</scope>
    <source>
        <strain evidence="1 2">NQ4099</strain>
    </source>
</reference>
<dbReference type="AlphaFoldDB" id="I9QFD2"/>
<protein>
    <submittedName>
        <fullName evidence="1">Uncharacterized protein</fullName>
    </submittedName>
</protein>
<dbReference type="Proteomes" id="UP000003402">
    <property type="component" value="Unassembled WGS sequence"/>
</dbReference>
<accession>I9QFD2</accession>
<comment type="caution">
    <text evidence="1">The sequence shown here is derived from an EMBL/GenBank/DDBJ whole genome shotgun (WGS) entry which is preliminary data.</text>
</comment>
<evidence type="ECO:0000313" key="2">
    <source>
        <dbReference type="Proteomes" id="UP000003402"/>
    </source>
</evidence>
<organism evidence="1 2">
    <name type="scientific">Helicobacter pylori NQ4099</name>
    <dbReference type="NCBI Taxonomy" id="992026"/>
    <lineage>
        <taxon>Bacteria</taxon>
        <taxon>Pseudomonadati</taxon>
        <taxon>Campylobacterota</taxon>
        <taxon>Epsilonproteobacteria</taxon>
        <taxon>Campylobacterales</taxon>
        <taxon>Helicobacteraceae</taxon>
        <taxon>Helicobacter</taxon>
    </lineage>
</organism>
<dbReference type="PATRIC" id="fig|992026.3.peg.228"/>
<name>I9QFD2_HELPX</name>